<evidence type="ECO:0000313" key="10">
    <source>
        <dbReference type="Proteomes" id="UP001217089"/>
    </source>
</evidence>
<feature type="domain" description="C2H2-type" evidence="8">
    <location>
        <begin position="377"/>
        <end position="404"/>
    </location>
</feature>
<keyword evidence="3 6" id="KW-0863">Zinc-finger</keyword>
<feature type="domain" description="C2H2-type" evidence="8">
    <location>
        <begin position="516"/>
        <end position="543"/>
    </location>
</feature>
<dbReference type="Gene3D" id="3.30.160.60">
    <property type="entry name" value="Classic Zinc Finger"/>
    <property type="match status" value="8"/>
</dbReference>
<accession>A0ABQ9EGW8</accession>
<evidence type="ECO:0000256" key="1">
    <source>
        <dbReference type="ARBA" id="ARBA00022723"/>
    </source>
</evidence>
<dbReference type="Pfam" id="PF00096">
    <property type="entry name" value="zf-C2H2"/>
    <property type="match status" value="7"/>
</dbReference>
<dbReference type="Pfam" id="PF13912">
    <property type="entry name" value="zf-C2H2_6"/>
    <property type="match status" value="1"/>
</dbReference>
<gene>
    <name evidence="9" type="ORF">KUTeg_017527</name>
</gene>
<dbReference type="PANTHER" id="PTHR24388">
    <property type="entry name" value="ZINC FINGER PROTEIN"/>
    <property type="match status" value="1"/>
</dbReference>
<dbReference type="PROSITE" id="PS00028">
    <property type="entry name" value="ZINC_FINGER_C2H2_1"/>
    <property type="match status" value="9"/>
</dbReference>
<sequence length="836" mass="94494">MKLFNWFDKAICSKPPVSLPEVSSRQNESRALAGFSSIIASAASHISTMDIPPPPLIDVAGRQTSSPCLQQPTAPPSGFPPAIPHGPRLNFLNPGHPQHPLPPVSTKNRNVIVESNPILDSAISCLDENELNGIDFEREESGAKRRKGRRPFFHLKNGDNRDLTNEEVYNGEYPMKTGDDMGASFNYSGDDSFSDKKSHNQPYAITSPSFNKASAKAVMTTTAADNATLVTVSIMNKLAGKKGKTKSVNVNQGNIAFPGVNNISNEDDCLREKADQIDSVDDENEVDTSGLLNDDADGSKNRELGIDKLSIMSKLKREKDENVAELDRMDFNVRIDDSQLIQHGDQKRWQCLLCPKSYTTKHNLVTHVLDHNGIKPHLCMVCGKYFKQLSHLNTHMLTHDQLKPHVCSVCGKGFTQISHLKRHEAVHLEAKPYICDICNRGFAYPSELRAHKDKHAQGKDHCEDCNEDFDSPQALKLHLMTHENKDELICKYCNKVFRYPSQLKDHIQSHNGTRPYICTECGMDFMKEHHLKAHQFTHTGLKPYECPECGRSFNQKANMQRHMLIHNATRAFKCEECGKTFTQPQTLKAHKVVHFETKPHQCKICGKQFGRLHNLQGNLNRHKKVKHGLNESTESMEEEAVNFLNTLSERARTSLDDDIEEGNNSFDLIDPDDSETQSSALDAKSPRKGRKSVPRKIPVNSANSDDEDEEEEAEDEEYDNEQEDTTDENKNVSQYFKSSDKNKDKESDNENERKVKNNKKDSEEKEKIKLAKIKSLRKRKAKDAVLDLPEDDESEKEDGVKNEEEDAEWTPLQVKRRKSGKAAKLDSIIEQKFKKS</sequence>
<feature type="domain" description="C2H2-type" evidence="8">
    <location>
        <begin position="460"/>
        <end position="487"/>
    </location>
</feature>
<dbReference type="InterPro" id="IPR036236">
    <property type="entry name" value="Znf_C2H2_sf"/>
</dbReference>
<keyword evidence="2" id="KW-0677">Repeat</keyword>
<dbReference type="InterPro" id="IPR050527">
    <property type="entry name" value="Snail/Krueppel_Znf"/>
</dbReference>
<organism evidence="9 10">
    <name type="scientific">Tegillarca granosa</name>
    <name type="common">Malaysian cockle</name>
    <name type="synonym">Anadara granosa</name>
    <dbReference type="NCBI Taxonomy" id="220873"/>
    <lineage>
        <taxon>Eukaryota</taxon>
        <taxon>Metazoa</taxon>
        <taxon>Spiralia</taxon>
        <taxon>Lophotrochozoa</taxon>
        <taxon>Mollusca</taxon>
        <taxon>Bivalvia</taxon>
        <taxon>Autobranchia</taxon>
        <taxon>Pteriomorphia</taxon>
        <taxon>Arcoida</taxon>
        <taxon>Arcoidea</taxon>
        <taxon>Arcidae</taxon>
        <taxon>Tegillarca</taxon>
    </lineage>
</organism>
<dbReference type="InterPro" id="IPR013087">
    <property type="entry name" value="Znf_C2H2_type"/>
</dbReference>
<dbReference type="PANTHER" id="PTHR24388:SF53">
    <property type="entry name" value="CHORION TRANSCRIPTION FACTOR CF2-RELATED"/>
    <property type="match status" value="1"/>
</dbReference>
<evidence type="ECO:0000256" key="2">
    <source>
        <dbReference type="ARBA" id="ARBA00022737"/>
    </source>
</evidence>
<feature type="region of interest" description="Disordered" evidence="7">
    <location>
        <begin position="140"/>
        <end position="165"/>
    </location>
</feature>
<evidence type="ECO:0000259" key="8">
    <source>
        <dbReference type="PROSITE" id="PS50157"/>
    </source>
</evidence>
<dbReference type="SUPFAM" id="SSF57667">
    <property type="entry name" value="beta-beta-alpha zinc fingers"/>
    <property type="match status" value="5"/>
</dbReference>
<dbReference type="PROSITE" id="PS50157">
    <property type="entry name" value="ZINC_FINGER_C2H2_2"/>
    <property type="match status" value="10"/>
</dbReference>
<keyword evidence="4" id="KW-0862">Zinc</keyword>
<dbReference type="EMBL" id="JARBDR010000903">
    <property type="protein sequence ID" value="KAJ8303944.1"/>
    <property type="molecule type" value="Genomic_DNA"/>
</dbReference>
<keyword evidence="10" id="KW-1185">Reference proteome</keyword>
<keyword evidence="1" id="KW-0479">Metal-binding</keyword>
<protein>
    <recommendedName>
        <fullName evidence="8">C2H2-type domain-containing protein</fullName>
    </recommendedName>
</protein>
<feature type="domain" description="C2H2-type" evidence="8">
    <location>
        <begin position="572"/>
        <end position="599"/>
    </location>
</feature>
<feature type="compositionally biased region" description="Basic residues" evidence="7">
    <location>
        <begin position="144"/>
        <end position="153"/>
    </location>
</feature>
<feature type="compositionally biased region" description="Basic residues" evidence="7">
    <location>
        <begin position="770"/>
        <end position="781"/>
    </location>
</feature>
<feature type="domain" description="C2H2-type" evidence="8">
    <location>
        <begin position="433"/>
        <end position="460"/>
    </location>
</feature>
<feature type="compositionally biased region" description="Acidic residues" evidence="7">
    <location>
        <begin position="704"/>
        <end position="726"/>
    </location>
</feature>
<feature type="region of interest" description="Disordered" evidence="7">
    <location>
        <begin position="654"/>
        <end position="823"/>
    </location>
</feature>
<evidence type="ECO:0000256" key="6">
    <source>
        <dbReference type="PROSITE-ProRule" id="PRU00042"/>
    </source>
</evidence>
<feature type="domain" description="C2H2-type" evidence="8">
    <location>
        <begin position="349"/>
        <end position="376"/>
    </location>
</feature>
<name>A0ABQ9EGW8_TEGGR</name>
<reference evidence="9 10" key="1">
    <citation type="submission" date="2022-12" db="EMBL/GenBank/DDBJ databases">
        <title>Chromosome-level genome of Tegillarca granosa.</title>
        <authorList>
            <person name="Kim J."/>
        </authorList>
    </citation>
    <scope>NUCLEOTIDE SEQUENCE [LARGE SCALE GENOMIC DNA]</scope>
    <source>
        <strain evidence="9">Teg-2019</strain>
        <tissue evidence="9">Adductor muscle</tissue>
    </source>
</reference>
<evidence type="ECO:0000256" key="3">
    <source>
        <dbReference type="ARBA" id="ARBA00022771"/>
    </source>
</evidence>
<feature type="compositionally biased region" description="Basic and acidic residues" evidence="7">
    <location>
        <begin position="738"/>
        <end position="769"/>
    </location>
</feature>
<evidence type="ECO:0000256" key="7">
    <source>
        <dbReference type="SAM" id="MobiDB-lite"/>
    </source>
</evidence>
<evidence type="ECO:0000256" key="4">
    <source>
        <dbReference type="ARBA" id="ARBA00022833"/>
    </source>
</evidence>
<comment type="caution">
    <text evidence="9">The sequence shown here is derived from an EMBL/GenBank/DDBJ whole genome shotgun (WGS) entry which is preliminary data.</text>
</comment>
<keyword evidence="5" id="KW-0539">Nucleus</keyword>
<evidence type="ECO:0000313" key="9">
    <source>
        <dbReference type="EMBL" id="KAJ8303944.1"/>
    </source>
</evidence>
<feature type="domain" description="C2H2-type" evidence="8">
    <location>
        <begin position="488"/>
        <end position="515"/>
    </location>
</feature>
<evidence type="ECO:0000256" key="5">
    <source>
        <dbReference type="ARBA" id="ARBA00023242"/>
    </source>
</evidence>
<proteinExistence type="predicted"/>
<feature type="domain" description="C2H2-type" evidence="8">
    <location>
        <begin position="600"/>
        <end position="627"/>
    </location>
</feature>
<dbReference type="SMART" id="SM00355">
    <property type="entry name" value="ZnF_C2H2"/>
    <property type="match status" value="10"/>
</dbReference>
<feature type="domain" description="C2H2-type" evidence="8">
    <location>
        <begin position="405"/>
        <end position="432"/>
    </location>
</feature>
<dbReference type="Proteomes" id="UP001217089">
    <property type="component" value="Unassembled WGS sequence"/>
</dbReference>
<feature type="domain" description="C2H2-type" evidence="8">
    <location>
        <begin position="544"/>
        <end position="571"/>
    </location>
</feature>